<evidence type="ECO:0000313" key="1">
    <source>
        <dbReference type="EMBL" id="KAH0451258.1"/>
    </source>
</evidence>
<dbReference type="InterPro" id="IPR040256">
    <property type="entry name" value="At4g02000-like"/>
</dbReference>
<dbReference type="Proteomes" id="UP000775213">
    <property type="component" value="Unassembled WGS sequence"/>
</dbReference>
<dbReference type="PANTHER" id="PTHR31286">
    <property type="entry name" value="GLYCINE-RICH CELL WALL STRUCTURAL PROTEIN 1.8-LIKE"/>
    <property type="match status" value="1"/>
</dbReference>
<proteinExistence type="predicted"/>
<reference evidence="1 2" key="1">
    <citation type="journal article" date="2021" name="Hortic Res">
        <title>Chromosome-scale assembly of the Dendrobium chrysotoxum genome enhances the understanding of orchid evolution.</title>
        <authorList>
            <person name="Zhang Y."/>
            <person name="Zhang G.Q."/>
            <person name="Zhang D."/>
            <person name="Liu X.D."/>
            <person name="Xu X.Y."/>
            <person name="Sun W.H."/>
            <person name="Yu X."/>
            <person name="Zhu X."/>
            <person name="Wang Z.W."/>
            <person name="Zhao X."/>
            <person name="Zhong W.Y."/>
            <person name="Chen H."/>
            <person name="Yin W.L."/>
            <person name="Huang T."/>
            <person name="Niu S.C."/>
            <person name="Liu Z.J."/>
        </authorList>
    </citation>
    <scope>NUCLEOTIDE SEQUENCE [LARGE SCALE GENOMIC DNA]</scope>
    <source>
        <strain evidence="1">Lindl</strain>
    </source>
</reference>
<gene>
    <name evidence="1" type="ORF">IEQ34_018557</name>
</gene>
<dbReference type="AlphaFoldDB" id="A0AAV7G640"/>
<dbReference type="PANTHER" id="PTHR31286:SF180">
    <property type="entry name" value="OS10G0362600 PROTEIN"/>
    <property type="match status" value="1"/>
</dbReference>
<comment type="caution">
    <text evidence="1">The sequence shown here is derived from an EMBL/GenBank/DDBJ whole genome shotgun (WGS) entry which is preliminary data.</text>
</comment>
<sequence length="81" mass="9032">MKLTKWSPLCDIVVESLVIPIWVSFPNLRPHLFSPHIFHGLGSLFGRPLKVDNATSTGSHFSLAHVLVLLDITKNILIKFG</sequence>
<evidence type="ECO:0000313" key="2">
    <source>
        <dbReference type="Proteomes" id="UP000775213"/>
    </source>
</evidence>
<keyword evidence="2" id="KW-1185">Reference proteome</keyword>
<protein>
    <recommendedName>
        <fullName evidence="3">DUF4283 domain-containing protein</fullName>
    </recommendedName>
</protein>
<dbReference type="EMBL" id="JAGFBR010000017">
    <property type="protein sequence ID" value="KAH0451258.1"/>
    <property type="molecule type" value="Genomic_DNA"/>
</dbReference>
<organism evidence="1 2">
    <name type="scientific">Dendrobium chrysotoxum</name>
    <name type="common">Orchid</name>
    <dbReference type="NCBI Taxonomy" id="161865"/>
    <lineage>
        <taxon>Eukaryota</taxon>
        <taxon>Viridiplantae</taxon>
        <taxon>Streptophyta</taxon>
        <taxon>Embryophyta</taxon>
        <taxon>Tracheophyta</taxon>
        <taxon>Spermatophyta</taxon>
        <taxon>Magnoliopsida</taxon>
        <taxon>Liliopsida</taxon>
        <taxon>Asparagales</taxon>
        <taxon>Orchidaceae</taxon>
        <taxon>Epidendroideae</taxon>
        <taxon>Malaxideae</taxon>
        <taxon>Dendrobiinae</taxon>
        <taxon>Dendrobium</taxon>
    </lineage>
</organism>
<evidence type="ECO:0008006" key="3">
    <source>
        <dbReference type="Google" id="ProtNLM"/>
    </source>
</evidence>
<accession>A0AAV7G640</accession>
<name>A0AAV7G640_DENCH</name>